<dbReference type="Gene3D" id="3.40.50.720">
    <property type="entry name" value="NAD(P)-binding Rossmann-like Domain"/>
    <property type="match status" value="1"/>
</dbReference>
<organism evidence="1 2">
    <name type="scientific">Brevibacillus ruminantium</name>
    <dbReference type="NCBI Taxonomy" id="2950604"/>
    <lineage>
        <taxon>Bacteria</taxon>
        <taxon>Bacillati</taxon>
        <taxon>Bacillota</taxon>
        <taxon>Bacilli</taxon>
        <taxon>Bacillales</taxon>
        <taxon>Paenibacillaceae</taxon>
        <taxon>Brevibacillus</taxon>
    </lineage>
</organism>
<gene>
    <name evidence="1" type="ORF">NDK47_27155</name>
</gene>
<dbReference type="InterPro" id="IPR036291">
    <property type="entry name" value="NAD(P)-bd_dom_sf"/>
</dbReference>
<dbReference type="PANTHER" id="PTHR43975:SF2">
    <property type="entry name" value="EG:BACR7A4.14 PROTEIN-RELATED"/>
    <property type="match status" value="1"/>
</dbReference>
<keyword evidence="2" id="KW-1185">Reference proteome</keyword>
<dbReference type="EMBL" id="CP098755">
    <property type="protein sequence ID" value="USG65732.1"/>
    <property type="molecule type" value="Genomic_DNA"/>
</dbReference>
<evidence type="ECO:0000313" key="2">
    <source>
        <dbReference type="Proteomes" id="UP001056500"/>
    </source>
</evidence>
<dbReference type="Proteomes" id="UP001056500">
    <property type="component" value="Chromosome"/>
</dbReference>
<dbReference type="PRINTS" id="PR00081">
    <property type="entry name" value="GDHRDH"/>
</dbReference>
<sequence>MEDSNFNPLDFAGRKILVTGASSGIGRATAIYLSKLGAQIILSGRNEERLNETMLQLTGGNHQILSVDLSKEEELSPFFDQMVQDGIKLNGMVHCAGIPYVMPLQSLSKKRLSDVMETNFFPFIELVRQYAKKKYSSGGSIVCISSILSVQPRAYETGYITSKAAMNAAVTSLAFELAKKEIRINGILAGNIMTEMVQETLKEYANEENFNKVIEQSLLGVGKPDDIASVCAFLLSDMARFITGRNMYADGGLL</sequence>
<dbReference type="Pfam" id="PF13561">
    <property type="entry name" value="adh_short_C2"/>
    <property type="match status" value="1"/>
</dbReference>
<name>A0ABY4WI72_9BACL</name>
<dbReference type="CDD" id="cd05233">
    <property type="entry name" value="SDR_c"/>
    <property type="match status" value="1"/>
</dbReference>
<dbReference type="SUPFAM" id="SSF51735">
    <property type="entry name" value="NAD(P)-binding Rossmann-fold domains"/>
    <property type="match status" value="1"/>
</dbReference>
<proteinExistence type="predicted"/>
<dbReference type="RefSeq" id="WP_251872822.1">
    <property type="nucleotide sequence ID" value="NZ_CP098755.1"/>
</dbReference>
<evidence type="ECO:0000313" key="1">
    <source>
        <dbReference type="EMBL" id="USG65732.1"/>
    </source>
</evidence>
<dbReference type="InterPro" id="IPR002347">
    <property type="entry name" value="SDR_fam"/>
</dbReference>
<dbReference type="PANTHER" id="PTHR43975">
    <property type="entry name" value="ZGC:101858"/>
    <property type="match status" value="1"/>
</dbReference>
<reference evidence="1" key="1">
    <citation type="submission" date="2022-06" db="EMBL/GenBank/DDBJ databases">
        <title>Genome sequencing of Brevibacillus sp. BB3-R1.</title>
        <authorList>
            <person name="Heo J."/>
            <person name="Lee D."/>
            <person name="Won M."/>
            <person name="Han B.-H."/>
            <person name="Hong S.-B."/>
            <person name="Kwon S.-W."/>
        </authorList>
    </citation>
    <scope>NUCLEOTIDE SEQUENCE</scope>
    <source>
        <strain evidence="1">BB3-R1</strain>
    </source>
</reference>
<accession>A0ABY4WI72</accession>
<protein>
    <submittedName>
        <fullName evidence="1">SDR family oxidoreductase</fullName>
    </submittedName>
</protein>